<sequence length="289" mass="31305">MKLNDDASAGESFISRAGSVAVPTVISECFPSILYSFVHISLITLEKSLPGVLPFVFGVNVDHHLPLWACGAFFSVAPQLRHPEHGGVYVMSAAHSHVGRELKEFTRKAMYSLSGPVYQYLSRRHSISLKAPHWKDPTAYTGRLYSSSCPVMTSIFITCLLAVFPRTMEMAASANCRASSTRFLFAASTPLEAFILPTGSIPMGHLSFPSLLRSTPVTTSDSVPSPPATTIALGKCCSSSMYLRACPSESVLTISTRNPAKCKIGSQYFWNASSADLLLAAGLRRTMTR</sequence>
<keyword evidence="2" id="KW-1185">Reference proteome</keyword>
<dbReference type="AlphaFoldDB" id="A0A1B0CE39"/>
<dbReference type="EnsemblMetazoa" id="LLOJ002609-RA">
    <property type="protein sequence ID" value="LLOJ002609-PA"/>
    <property type="gene ID" value="LLOJ002609"/>
</dbReference>
<name>A0A1B0CE39_LUTLO</name>
<proteinExistence type="predicted"/>
<dbReference type="VEuPathDB" id="VectorBase:LLOJ002609"/>
<dbReference type="EMBL" id="AJWK01008543">
    <property type="status" value="NOT_ANNOTATED_CDS"/>
    <property type="molecule type" value="Genomic_DNA"/>
</dbReference>
<evidence type="ECO:0000313" key="2">
    <source>
        <dbReference type="Proteomes" id="UP000092461"/>
    </source>
</evidence>
<organism evidence="1 2">
    <name type="scientific">Lutzomyia longipalpis</name>
    <name type="common">Sand fly</name>
    <dbReference type="NCBI Taxonomy" id="7200"/>
    <lineage>
        <taxon>Eukaryota</taxon>
        <taxon>Metazoa</taxon>
        <taxon>Ecdysozoa</taxon>
        <taxon>Arthropoda</taxon>
        <taxon>Hexapoda</taxon>
        <taxon>Insecta</taxon>
        <taxon>Pterygota</taxon>
        <taxon>Neoptera</taxon>
        <taxon>Endopterygota</taxon>
        <taxon>Diptera</taxon>
        <taxon>Nematocera</taxon>
        <taxon>Psychodoidea</taxon>
        <taxon>Psychodidae</taxon>
        <taxon>Lutzomyia</taxon>
        <taxon>Lutzomyia</taxon>
    </lineage>
</organism>
<dbReference type="Proteomes" id="UP000092461">
    <property type="component" value="Unassembled WGS sequence"/>
</dbReference>
<accession>A0A1B0CE39</accession>
<dbReference type="EMBL" id="AJWK01008544">
    <property type="status" value="NOT_ANNOTATED_CDS"/>
    <property type="molecule type" value="Genomic_DNA"/>
</dbReference>
<reference evidence="1" key="1">
    <citation type="submission" date="2020-05" db="UniProtKB">
        <authorList>
            <consortium name="EnsemblMetazoa"/>
        </authorList>
    </citation>
    <scope>IDENTIFICATION</scope>
    <source>
        <strain evidence="1">Jacobina</strain>
    </source>
</reference>
<protein>
    <submittedName>
        <fullName evidence="1">Uncharacterized protein</fullName>
    </submittedName>
</protein>
<evidence type="ECO:0000313" key="1">
    <source>
        <dbReference type="EnsemblMetazoa" id="LLOJ002609-PA"/>
    </source>
</evidence>